<evidence type="ECO:0000256" key="1">
    <source>
        <dbReference type="SAM" id="MobiDB-lite"/>
    </source>
</evidence>
<protein>
    <submittedName>
        <fullName evidence="2">ORF103</fullName>
    </submittedName>
</protein>
<sequence length="651" mass="72360">MDCICETLSSPLSSSNTCSMDRQTSSWSLCCSEARWSSPFSSLTGDDGGVLRVSELVLVGSDRLPKGHWLLGTLKKDIVAALVELGTLHLCRVSVVEKPGRLDRPGITHCAATIKCLVEKTEPEFYALMLTNEDASSFFAKRGLPPHKTHTALRDALSRVCSGKREYFDTDLMTDSRGNVFRLMGTFSLLETTMIVVYAKNNPDRLLGLEDADYAAAVPFYPSRRTTTDNPAMLQVLLTKCLVADTKKASLCCLTRNCGLWNRGELLEGYTNGFAYDRRALFWKPLISNYPPNVDETPVRDSRFKPEVVFVASEIPRTIFEDDVDWETVLKSKALHWQSLALDDKKKKKKKGSSSSRKRSSSIETTPTSLDTHNTIINPKRVKSVDNRDSSVKISSPSSFFDKSTTTAASKKKHPLVSQVSEEEDVCSAYRIPGDDTLRCVGFVCQTTCGRYGGGNGFLTAAGTAELNATGTHKVTFNRDAVGGYSINSSQDAPSPPTAVMFTPPQRGSDFFFKMRANHLGDKAPVTVEAHSDPDFKPCSIEHLPSCVASDSSSRSDLAFPFWGFWNEFCDKEPDCVIYTFYGNQTYIQIVVDKSHYHQKKAQTFGVPQDRTYTNPLKLLLHPIRRDDVRGLFFWYQKSSAVTGHLLSDQQ</sequence>
<name>A0A0Y0DI52_CYHV2</name>
<dbReference type="Proteomes" id="UP000142765">
    <property type="component" value="Segment"/>
</dbReference>
<dbReference type="EMBL" id="KT387800">
    <property type="protein sequence ID" value="AMB21672.1"/>
    <property type="molecule type" value="Genomic_DNA"/>
</dbReference>
<feature type="compositionally biased region" description="Basic residues" evidence="1">
    <location>
        <begin position="346"/>
        <end position="360"/>
    </location>
</feature>
<gene>
    <name evidence="2" type="ORF">CyHV2_ORF103</name>
</gene>
<accession>A0A0Y0DI52</accession>
<organism evidence="2 3">
    <name type="scientific">Cyprinid herpesvirus 2</name>
    <name type="common">CyHV-2</name>
    <dbReference type="NCBI Taxonomy" id="317878"/>
    <lineage>
        <taxon>Viruses</taxon>
        <taxon>Duplodnaviria</taxon>
        <taxon>Heunggongvirae</taxon>
        <taxon>Peploviricota</taxon>
        <taxon>Herviviricetes</taxon>
        <taxon>Herpesvirales</taxon>
        <taxon>Alloherpesviridae</taxon>
        <taxon>Cyvirus</taxon>
        <taxon>Cyvirus cyprinidallo2</taxon>
    </lineage>
</organism>
<feature type="region of interest" description="Disordered" evidence="1">
    <location>
        <begin position="346"/>
        <end position="396"/>
    </location>
</feature>
<feature type="compositionally biased region" description="Polar residues" evidence="1">
    <location>
        <begin position="363"/>
        <end position="377"/>
    </location>
</feature>
<dbReference type="OrthoDB" id="10665at10239"/>
<evidence type="ECO:0000313" key="3">
    <source>
        <dbReference type="Proteomes" id="UP000142765"/>
    </source>
</evidence>
<proteinExistence type="predicted"/>
<evidence type="ECO:0000313" key="2">
    <source>
        <dbReference type="EMBL" id="AMB21672.1"/>
    </source>
</evidence>
<reference evidence="2 3" key="1">
    <citation type="submission" date="2015-08" db="EMBL/GenBank/DDBJ databases">
        <authorList>
            <person name="Babu N.S."/>
            <person name="Beckwith C.J."/>
            <person name="Beseler K.G."/>
            <person name="Brison A."/>
            <person name="Carone J.V."/>
            <person name="Caskin T.P."/>
            <person name="Diamond M."/>
            <person name="Durham M.E."/>
            <person name="Foxe J.M."/>
            <person name="Go M."/>
            <person name="Henderson B.A."/>
            <person name="Jones I.B."/>
            <person name="McGettigan J.A."/>
            <person name="Micheletti S.J."/>
            <person name="Nasrallah M.E."/>
            <person name="Ortiz D."/>
            <person name="Piller C.R."/>
            <person name="Privatt S.R."/>
            <person name="Schneider S.L."/>
            <person name="Sharp S."/>
            <person name="Smith T.C."/>
            <person name="Stanton J.D."/>
            <person name="Ullery H.E."/>
            <person name="Wilson R.J."/>
            <person name="Serrano M.G."/>
            <person name="Buck G."/>
            <person name="Lee V."/>
            <person name="Wang Y."/>
            <person name="Carvalho R."/>
            <person name="Voegtly L."/>
            <person name="Shi R."/>
            <person name="Duckworth R."/>
            <person name="Johnson A."/>
            <person name="Loviza R."/>
            <person name="Walstead R."/>
            <person name="Shah Z."/>
            <person name="Kiflezghi M."/>
            <person name="Wade K."/>
            <person name="Ball S.L."/>
            <person name="Bradley K.W."/>
            <person name="Asai D.J."/>
            <person name="Bowman C.A."/>
            <person name="Russell D.A."/>
            <person name="Pope W.H."/>
            <person name="Jacobs-Sera D."/>
            <person name="Hendrix R.W."/>
            <person name="Hatfull G.F."/>
        </authorList>
    </citation>
    <scope>NUCLEOTIDE SEQUENCE [LARGE SCALE GENOMIC DNA]</scope>
    <source>
        <strain evidence="2">SY</strain>
    </source>
</reference>